<dbReference type="InterPro" id="IPR027032">
    <property type="entry name" value="Twinkle-like"/>
</dbReference>
<keyword evidence="1" id="KW-0547">Nucleotide-binding</keyword>
<dbReference type="AlphaFoldDB" id="A0A2N4Z765"/>
<dbReference type="SUPFAM" id="SSF57783">
    <property type="entry name" value="Zinc beta-ribbon"/>
    <property type="match status" value="1"/>
</dbReference>
<sequence>MGPAELSEKLWDNAERVAKYLLPRGHLEGKEWCAGNTNGDSGKSLKINLSGKKAWSDFASGDSGDLLDLWVLVRNCQLHDAMREAKEFLGLKDDDHHFEAKKKTFSRPTKKGVKKANHCYDYLASRGITRETADQFRVSDAVVWYHDENREVAAVAFPYIRNGELLQVKRIGIERPSGKKLIMAEADCEPSLFGWQAMDAKARAVVLCEGEIDCMTYSQLGISALSVPFGGGKGAKQQWIEYEYHNLDRFDEIWLSLDNDEVGREAAKEIARRLGEHRCRLVELPHKDINECLMAGMSEDDVWQCLGTAKFFDPDELCSAGDLLQETIDAFEHRDVGLFTSPWASLN</sequence>
<evidence type="ECO:0000313" key="1">
    <source>
        <dbReference type="EMBL" id="PLM97301.1"/>
    </source>
</evidence>
<keyword evidence="1" id="KW-0347">Helicase</keyword>
<proteinExistence type="predicted"/>
<name>A0A2N4Z765_KLEVA</name>
<organism evidence="1 2">
    <name type="scientific">Klebsiella variicola</name>
    <dbReference type="NCBI Taxonomy" id="244366"/>
    <lineage>
        <taxon>Bacteria</taxon>
        <taxon>Pseudomonadati</taxon>
        <taxon>Pseudomonadota</taxon>
        <taxon>Gammaproteobacteria</taxon>
        <taxon>Enterobacterales</taxon>
        <taxon>Enterobacteriaceae</taxon>
        <taxon>Klebsiella/Raoultella group</taxon>
        <taxon>Klebsiella</taxon>
        <taxon>Klebsiella pneumoniae complex</taxon>
    </lineage>
</organism>
<reference evidence="1 2" key="1">
    <citation type="submission" date="2017-11" db="EMBL/GenBank/DDBJ databases">
        <authorList>
            <person name="Han C.G."/>
        </authorList>
    </citation>
    <scope>NUCLEOTIDE SEQUENCE [LARGE SCALE GENOMIC DNA]</scope>
    <source>
        <strain evidence="1 2">A8</strain>
    </source>
</reference>
<evidence type="ECO:0000313" key="2">
    <source>
        <dbReference type="Proteomes" id="UP000234412"/>
    </source>
</evidence>
<reference evidence="1 2" key="2">
    <citation type="submission" date="2018-01" db="EMBL/GenBank/DDBJ databases">
        <title>Genomic study of Klebsiella pneumoniae.</title>
        <authorList>
            <person name="Yang Y."/>
            <person name="Bicalho R."/>
        </authorList>
    </citation>
    <scope>NUCLEOTIDE SEQUENCE [LARGE SCALE GENOMIC DNA]</scope>
    <source>
        <strain evidence="1 2">A8</strain>
    </source>
</reference>
<dbReference type="GO" id="GO:0043139">
    <property type="term" value="F:5'-3' DNA helicase activity"/>
    <property type="evidence" value="ECO:0007669"/>
    <property type="project" value="InterPro"/>
</dbReference>
<dbReference type="Gene3D" id="3.40.1360.10">
    <property type="match status" value="1"/>
</dbReference>
<feature type="non-terminal residue" evidence="1">
    <location>
        <position position="347"/>
    </location>
</feature>
<gene>
    <name evidence="1" type="ORF">CWN47_03655</name>
</gene>
<comment type="caution">
    <text evidence="1">The sequence shown here is derived from an EMBL/GenBank/DDBJ whole genome shotgun (WGS) entry which is preliminary data.</text>
</comment>
<dbReference type="EMBL" id="PIDP01000055">
    <property type="protein sequence ID" value="PLM97301.1"/>
    <property type="molecule type" value="Genomic_DNA"/>
</dbReference>
<dbReference type="InterPro" id="IPR034154">
    <property type="entry name" value="TOPRIM_DnaG/twinkle"/>
</dbReference>
<dbReference type="SUPFAM" id="SSF56731">
    <property type="entry name" value="DNA primase core"/>
    <property type="match status" value="1"/>
</dbReference>
<dbReference type="PANTHER" id="PTHR12873">
    <property type="entry name" value="T7-LIKE MITOCHONDRIAL DNA HELICASE"/>
    <property type="match status" value="1"/>
</dbReference>
<dbReference type="CDD" id="cd01029">
    <property type="entry name" value="TOPRIM_primases"/>
    <property type="match status" value="1"/>
</dbReference>
<keyword evidence="1" id="KW-0378">Hydrolase</keyword>
<keyword evidence="1" id="KW-0067">ATP-binding</keyword>
<protein>
    <submittedName>
        <fullName evidence="1">Bifunctional DNA primase/helicase</fullName>
    </submittedName>
</protein>
<dbReference type="PANTHER" id="PTHR12873:SF0">
    <property type="entry name" value="TWINKLE MTDNA HELICASE"/>
    <property type="match status" value="1"/>
</dbReference>
<accession>A0A2N4Z765</accession>
<dbReference type="Proteomes" id="UP000234412">
    <property type="component" value="Unassembled WGS sequence"/>
</dbReference>
<dbReference type="Pfam" id="PF13155">
    <property type="entry name" value="Toprim_2"/>
    <property type="match status" value="1"/>
</dbReference>
<dbReference type="GO" id="GO:0003697">
    <property type="term" value="F:single-stranded DNA binding"/>
    <property type="evidence" value="ECO:0007669"/>
    <property type="project" value="InterPro"/>
</dbReference>